<dbReference type="CDD" id="cd02883">
    <property type="entry name" value="NUDIX_Hydrolase"/>
    <property type="match status" value="1"/>
</dbReference>
<feature type="domain" description="Nudix hydrolase" evidence="1">
    <location>
        <begin position="88"/>
        <end position="239"/>
    </location>
</feature>
<accession>A0A6G3R1V3</accession>
<dbReference type="SUPFAM" id="SSF55811">
    <property type="entry name" value="Nudix"/>
    <property type="match status" value="1"/>
</dbReference>
<dbReference type="GO" id="GO:0016787">
    <property type="term" value="F:hydrolase activity"/>
    <property type="evidence" value="ECO:0007669"/>
    <property type="project" value="UniProtKB-KW"/>
</dbReference>
<dbReference type="Gene3D" id="3.90.79.10">
    <property type="entry name" value="Nucleoside Triphosphate Pyrophosphohydrolase"/>
    <property type="match status" value="1"/>
</dbReference>
<dbReference type="InterPro" id="IPR015797">
    <property type="entry name" value="NUDIX_hydrolase-like_dom_sf"/>
</dbReference>
<gene>
    <name evidence="2" type="ORF">G3I53_27720</name>
</gene>
<organism evidence="2">
    <name type="scientific">Streptomyces sp. SID14436</name>
    <dbReference type="NCBI Taxonomy" id="2706070"/>
    <lineage>
        <taxon>Bacteria</taxon>
        <taxon>Bacillati</taxon>
        <taxon>Actinomycetota</taxon>
        <taxon>Actinomycetes</taxon>
        <taxon>Kitasatosporales</taxon>
        <taxon>Streptomycetaceae</taxon>
        <taxon>Streptomyces</taxon>
    </lineage>
</organism>
<name>A0A6G3R1V3_9ACTN</name>
<reference evidence="2" key="1">
    <citation type="submission" date="2020-01" db="EMBL/GenBank/DDBJ databases">
        <title>Insect and environment-associated Actinomycetes.</title>
        <authorList>
            <person name="Currrie C."/>
            <person name="Chevrette M."/>
            <person name="Carlson C."/>
            <person name="Stubbendieck R."/>
            <person name="Wendt-Pienkowski E."/>
        </authorList>
    </citation>
    <scope>NUCLEOTIDE SEQUENCE</scope>
    <source>
        <strain evidence="2">SID14436</strain>
    </source>
</reference>
<dbReference type="AlphaFoldDB" id="A0A6G3R1V3"/>
<proteinExistence type="predicted"/>
<dbReference type="EMBL" id="JAAGMD010000764">
    <property type="protein sequence ID" value="NEA89728.1"/>
    <property type="molecule type" value="Genomic_DNA"/>
</dbReference>
<evidence type="ECO:0000313" key="2">
    <source>
        <dbReference type="EMBL" id="NEA89728.1"/>
    </source>
</evidence>
<dbReference type="PROSITE" id="PS51462">
    <property type="entry name" value="NUDIX"/>
    <property type="match status" value="1"/>
</dbReference>
<protein>
    <submittedName>
        <fullName evidence="2">NUDIX hydrolase</fullName>
    </submittedName>
</protein>
<comment type="caution">
    <text evidence="2">The sequence shown here is derived from an EMBL/GenBank/DDBJ whole genome shotgun (WGS) entry which is preliminary data.</text>
</comment>
<dbReference type="RefSeq" id="WP_164336020.1">
    <property type="nucleotide sequence ID" value="NZ_JAAGMD010000764.1"/>
</dbReference>
<evidence type="ECO:0000259" key="1">
    <source>
        <dbReference type="PROSITE" id="PS51462"/>
    </source>
</evidence>
<sequence>MTQPLGAELFDADRLTLVEAPAPVLSPSDRRAMDDAWEAAVRANPTLFDGPVVGCTALERDEPHGIVLTWVRATYRYYALRRTPGATVRLPALFAAVAQPSDDGRLLVGRMAPWTTSPGRWQLPGGAVEPPPEGEMLTESDLREHAARELAEETGIEVPGDRLTLWQVTRGENGSVGVLYKAPPRPAPWLHGCFDALTTSERALGHAPELDRIALLHSPADLPRLAGPHVPYLLPVLSRHAHRAGPAQG</sequence>
<dbReference type="Pfam" id="PF00293">
    <property type="entry name" value="NUDIX"/>
    <property type="match status" value="1"/>
</dbReference>
<keyword evidence="2" id="KW-0378">Hydrolase</keyword>
<dbReference type="InterPro" id="IPR000086">
    <property type="entry name" value="NUDIX_hydrolase_dom"/>
</dbReference>